<evidence type="ECO:0000313" key="2">
    <source>
        <dbReference type="Proteomes" id="UP000789525"/>
    </source>
</evidence>
<dbReference type="EMBL" id="CAJVPT010055533">
    <property type="protein sequence ID" value="CAG8755366.1"/>
    <property type="molecule type" value="Genomic_DNA"/>
</dbReference>
<evidence type="ECO:0000313" key="1">
    <source>
        <dbReference type="EMBL" id="CAG8755366.1"/>
    </source>
</evidence>
<protein>
    <submittedName>
        <fullName evidence="1">4730_t:CDS:1</fullName>
    </submittedName>
</protein>
<name>A0ACA9QJD4_9GLOM</name>
<keyword evidence="2" id="KW-1185">Reference proteome</keyword>
<gene>
    <name evidence="1" type="ORF">ACOLOM_LOCUS12929</name>
</gene>
<dbReference type="Proteomes" id="UP000789525">
    <property type="component" value="Unassembled WGS sequence"/>
</dbReference>
<organism evidence="1 2">
    <name type="scientific">Acaulospora colombiana</name>
    <dbReference type="NCBI Taxonomy" id="27376"/>
    <lineage>
        <taxon>Eukaryota</taxon>
        <taxon>Fungi</taxon>
        <taxon>Fungi incertae sedis</taxon>
        <taxon>Mucoromycota</taxon>
        <taxon>Glomeromycotina</taxon>
        <taxon>Glomeromycetes</taxon>
        <taxon>Diversisporales</taxon>
        <taxon>Acaulosporaceae</taxon>
        <taxon>Acaulospora</taxon>
    </lineage>
</organism>
<feature type="non-terminal residue" evidence="1">
    <location>
        <position position="92"/>
    </location>
</feature>
<reference evidence="1" key="1">
    <citation type="submission" date="2021-06" db="EMBL/GenBank/DDBJ databases">
        <authorList>
            <person name="Kallberg Y."/>
            <person name="Tangrot J."/>
            <person name="Rosling A."/>
        </authorList>
    </citation>
    <scope>NUCLEOTIDE SEQUENCE</scope>
    <source>
        <strain evidence="1">CL356</strain>
    </source>
</reference>
<accession>A0ACA9QJD4</accession>
<comment type="caution">
    <text evidence="1">The sequence shown here is derived from an EMBL/GenBank/DDBJ whole genome shotgun (WGS) entry which is preliminary data.</text>
</comment>
<sequence>MGFIESSLLKNRFHADPSGTFMQYDAKAIGSGSEGAQTELQEEYHKSLTLQQAETLSLKVLKQSVVSEFIARKNDDDKLTFHPQKKIELEKD</sequence>
<proteinExistence type="predicted"/>